<dbReference type="EMBL" id="KX008963">
    <property type="protein sequence ID" value="AOM63566.1"/>
    <property type="molecule type" value="Genomic_DNA"/>
</dbReference>
<protein>
    <submittedName>
        <fullName evidence="1">Uncharacterized protein</fullName>
    </submittedName>
</protein>
<keyword evidence="2" id="KW-1185">Reference proteome</keyword>
<name>A0A1C9C5L1_HAV01</name>
<organism evidence="1 2">
    <name type="scientific">Heterosigma akashiwo virus 01</name>
    <name type="common">HaV01</name>
    <dbReference type="NCBI Taxonomy" id="97195"/>
    <lineage>
        <taxon>Viruses</taxon>
        <taxon>Varidnaviria</taxon>
        <taxon>Bamfordvirae</taxon>
        <taxon>Nucleocytoviricota</taxon>
        <taxon>Megaviricetes</taxon>
        <taxon>Algavirales</taxon>
        <taxon>Phycodnaviridae</taxon>
        <taxon>Raphidovirus</taxon>
        <taxon>Raphidovirus japonicum</taxon>
    </lineage>
</organism>
<dbReference type="Proteomes" id="UP000232488">
    <property type="component" value="Segment"/>
</dbReference>
<evidence type="ECO:0000313" key="2">
    <source>
        <dbReference type="Proteomes" id="UP000232488"/>
    </source>
</evidence>
<sequence length="163" mass="19422">MAMRMTSASLVAMMKKKEHENIITELESEINYIKMSCTDVFYFDPLDDEISEHDLEYLHNKITETILVDINNLLTRLTMLINFSKINRYESYKYLQDMSSLLYTIRLFVFRKFSEIKAKTIAAKIQVIRDENFLDTKTTYYTNILFNDEKFINNLEPPKLERS</sequence>
<dbReference type="KEGG" id="vg:37618616"/>
<reference evidence="1 2" key="1">
    <citation type="submission" date="2016-03" db="EMBL/GenBank/DDBJ databases">
        <title>Genome sequences of a Phycodnavirus, Heterosigma akashiwo virus strain 53.</title>
        <authorList>
            <person name="Ueki S."/>
            <person name="Ogura Y."/>
            <person name="Hayashi T."/>
        </authorList>
    </citation>
    <scope>NUCLEOTIDE SEQUENCE [LARGE SCALE GENOMIC DNA]</scope>
    <source>
        <strain evidence="1">HaV53</strain>
    </source>
</reference>
<evidence type="ECO:0000313" key="1">
    <source>
        <dbReference type="EMBL" id="AOM63566.1"/>
    </source>
</evidence>
<accession>A0A1C9C5L1</accession>
<organismHost>
    <name type="scientific">Heterosigma akashiwo</name>
    <name type="common">Chromophytic alga</name>
    <name type="synonym">Heterosigma carterae</name>
    <dbReference type="NCBI Taxonomy" id="2829"/>
</organismHost>
<proteinExistence type="predicted"/>
<gene>
    <name evidence="1" type="primary">HaV53_ORF235</name>
</gene>
<dbReference type="GeneID" id="37618616"/>
<dbReference type="RefSeq" id="YP_009507632.1">
    <property type="nucleotide sequence ID" value="NC_038553.1"/>
</dbReference>